<dbReference type="PROSITE" id="PS00839">
    <property type="entry name" value="SUMT_1"/>
    <property type="match status" value="1"/>
</dbReference>
<gene>
    <name evidence="8" type="ordered locus">Pars_2251</name>
</gene>
<proteinExistence type="inferred from homology"/>
<dbReference type="InterPro" id="IPR000878">
    <property type="entry name" value="4pyrrol_Mease"/>
</dbReference>
<dbReference type="FunFam" id="3.40.1010.10:FF:000001">
    <property type="entry name" value="Siroheme synthase"/>
    <property type="match status" value="1"/>
</dbReference>
<dbReference type="InterPro" id="IPR050161">
    <property type="entry name" value="Siro_Cobalamin_biosynth"/>
</dbReference>
<evidence type="ECO:0000256" key="6">
    <source>
        <dbReference type="RuleBase" id="RU003960"/>
    </source>
</evidence>
<dbReference type="PROSITE" id="PS00840">
    <property type="entry name" value="SUMT_2"/>
    <property type="match status" value="1"/>
</dbReference>
<dbReference type="PANTHER" id="PTHR45790">
    <property type="entry name" value="SIROHEME SYNTHASE-RELATED"/>
    <property type="match status" value="1"/>
</dbReference>
<dbReference type="EMBL" id="CP000660">
    <property type="protein sequence ID" value="ABP51797.1"/>
    <property type="molecule type" value="Genomic_DNA"/>
</dbReference>
<dbReference type="Gene3D" id="3.30.950.10">
    <property type="entry name" value="Methyltransferase, Cobalt-precorrin-4 Transmethylase, Domain 2"/>
    <property type="match status" value="1"/>
</dbReference>
<evidence type="ECO:0000313" key="8">
    <source>
        <dbReference type="EMBL" id="ABP51797.1"/>
    </source>
</evidence>
<dbReference type="GO" id="GO:0032259">
    <property type="term" value="P:methylation"/>
    <property type="evidence" value="ECO:0007669"/>
    <property type="project" value="UniProtKB-KW"/>
</dbReference>
<dbReference type="InterPro" id="IPR035996">
    <property type="entry name" value="4pyrrol_Methylase_sf"/>
</dbReference>
<dbReference type="EC" id="2.1.1.107" evidence="1"/>
<evidence type="ECO:0000313" key="9">
    <source>
        <dbReference type="Proteomes" id="UP000001567"/>
    </source>
</evidence>
<reference evidence="8 9" key="1">
    <citation type="submission" date="2007-04" db="EMBL/GenBank/DDBJ databases">
        <title>Complete sequence of Pyrobaculum arsenaticum DSM 13514.</title>
        <authorList>
            <consortium name="US DOE Joint Genome Institute"/>
            <person name="Copeland A."/>
            <person name="Lucas S."/>
            <person name="Lapidus A."/>
            <person name="Barry K."/>
            <person name="Glavina del Rio T."/>
            <person name="Dalin E."/>
            <person name="Tice H."/>
            <person name="Pitluck S."/>
            <person name="Chain P."/>
            <person name="Malfatti S."/>
            <person name="Shin M."/>
            <person name="Vergez L."/>
            <person name="Schmutz J."/>
            <person name="Larimer F."/>
            <person name="Land M."/>
            <person name="Hauser L."/>
            <person name="Kyrpides N."/>
            <person name="Mikhailova N."/>
            <person name="Cozen A.E."/>
            <person name="Fitz-Gibbon S.T."/>
            <person name="House C.H."/>
            <person name="Saltikov C."/>
            <person name="Lowe T.M."/>
            <person name="Richardson P."/>
        </authorList>
    </citation>
    <scope>NUCLEOTIDE SEQUENCE [LARGE SCALE GENOMIC DNA]</scope>
    <source>
        <strain evidence="9">ATCC 700994 / DSM 13514 / JCM 11321 / PZ6</strain>
    </source>
</reference>
<evidence type="ECO:0000256" key="1">
    <source>
        <dbReference type="ARBA" id="ARBA00012162"/>
    </source>
</evidence>
<dbReference type="CDD" id="cd11642">
    <property type="entry name" value="SUMT"/>
    <property type="match status" value="1"/>
</dbReference>
<dbReference type="KEGG" id="pas:Pars_2251"/>
<dbReference type="Proteomes" id="UP000001567">
    <property type="component" value="Chromosome"/>
</dbReference>
<evidence type="ECO:0000256" key="3">
    <source>
        <dbReference type="ARBA" id="ARBA00022679"/>
    </source>
</evidence>
<dbReference type="InterPro" id="IPR003043">
    <property type="entry name" value="Uropor_MeTrfase_CS"/>
</dbReference>
<dbReference type="STRING" id="340102.Pars_2251"/>
<dbReference type="Gene3D" id="3.40.1010.10">
    <property type="entry name" value="Cobalt-precorrin-4 Transmethylase, Domain 1"/>
    <property type="match status" value="1"/>
</dbReference>
<organism evidence="8 9">
    <name type="scientific">Pyrobaculum arsenaticum (strain DSM 13514 / JCM 11321 / PZ6)</name>
    <dbReference type="NCBI Taxonomy" id="340102"/>
    <lineage>
        <taxon>Archaea</taxon>
        <taxon>Thermoproteota</taxon>
        <taxon>Thermoprotei</taxon>
        <taxon>Thermoproteales</taxon>
        <taxon>Thermoproteaceae</taxon>
        <taxon>Pyrobaculum</taxon>
    </lineage>
</organism>
<dbReference type="PhylomeDB" id="A4WN30"/>
<dbReference type="PANTHER" id="PTHR45790:SF3">
    <property type="entry name" value="S-ADENOSYL-L-METHIONINE-DEPENDENT UROPORPHYRINOGEN III METHYLTRANSFERASE, CHLOROPLASTIC"/>
    <property type="match status" value="1"/>
</dbReference>
<dbReference type="InterPro" id="IPR014777">
    <property type="entry name" value="4pyrrole_Mease_sub1"/>
</dbReference>
<evidence type="ECO:0000256" key="4">
    <source>
        <dbReference type="ARBA" id="ARBA00022691"/>
    </source>
</evidence>
<evidence type="ECO:0000256" key="2">
    <source>
        <dbReference type="ARBA" id="ARBA00022603"/>
    </source>
</evidence>
<protein>
    <recommendedName>
        <fullName evidence="1">uroporphyrinogen-III C-methyltransferase</fullName>
        <ecNumber evidence="1">2.1.1.107</ecNumber>
    </recommendedName>
</protein>
<sequence length="257" mass="27238">MPLFLNSVEEVDVGVVYIVGAGPGDPELITVKGLRLIERADVILHDRLVSRELLRFAKPGALIVDVGKSPGGAGPTQEEINHMLLSYAAKYDVVVRLHGGDPLVFGRGFEECLYLAERGVPCEIVPGVTSGLAAPAKYYIPPVLRGVASSVALVTGREDPAKGVRQVDFKKLAAAVDTIIIYMGASAAGDIANDLLAGGLPADTPVAVIKSAFFPDEEFKVFRLGDLGPVPNPSIIVVGRVVERGLHLRRLRDGTPS</sequence>
<dbReference type="GO" id="GO:0019354">
    <property type="term" value="P:siroheme biosynthetic process"/>
    <property type="evidence" value="ECO:0007669"/>
    <property type="project" value="InterPro"/>
</dbReference>
<evidence type="ECO:0000259" key="7">
    <source>
        <dbReference type="Pfam" id="PF00590"/>
    </source>
</evidence>
<feature type="domain" description="Tetrapyrrole methylase" evidence="7">
    <location>
        <begin position="16"/>
        <end position="227"/>
    </location>
</feature>
<dbReference type="NCBIfam" id="NF004790">
    <property type="entry name" value="PRK06136.1"/>
    <property type="match status" value="1"/>
</dbReference>
<dbReference type="GO" id="GO:0004851">
    <property type="term" value="F:uroporphyrin-III C-methyltransferase activity"/>
    <property type="evidence" value="ECO:0007669"/>
    <property type="project" value="UniProtKB-EC"/>
</dbReference>
<comment type="similarity">
    <text evidence="6">Belongs to the precorrin methyltransferase family.</text>
</comment>
<keyword evidence="4" id="KW-0949">S-adenosyl-L-methionine</keyword>
<accession>A4WN30</accession>
<dbReference type="HOGENOM" id="CLU_011276_7_0_2"/>
<dbReference type="SUPFAM" id="SSF53790">
    <property type="entry name" value="Tetrapyrrole methylase"/>
    <property type="match status" value="1"/>
</dbReference>
<dbReference type="NCBIfam" id="TIGR01469">
    <property type="entry name" value="cobA_cysG_Cterm"/>
    <property type="match status" value="1"/>
</dbReference>
<dbReference type="AlphaFoldDB" id="A4WN30"/>
<dbReference type="InterPro" id="IPR006366">
    <property type="entry name" value="CobA/CysG_C"/>
</dbReference>
<keyword evidence="3 6" id="KW-0808">Transferase</keyword>
<keyword evidence="2 6" id="KW-0489">Methyltransferase</keyword>
<dbReference type="InterPro" id="IPR014776">
    <property type="entry name" value="4pyrrole_Mease_sub2"/>
</dbReference>
<dbReference type="Pfam" id="PF00590">
    <property type="entry name" value="TP_methylase"/>
    <property type="match status" value="1"/>
</dbReference>
<evidence type="ECO:0000256" key="5">
    <source>
        <dbReference type="ARBA" id="ARBA00023244"/>
    </source>
</evidence>
<name>A4WN30_PYRAR</name>
<keyword evidence="5" id="KW-0627">Porphyrin biosynthesis</keyword>